<sequence>MKLVIEHDGSRTALPIAPSGLRIGRALDNDVHLADSRVSRHHCRVEPAAGGARVVDLGSANGLLINGERTRDGFIGPGDELRLGSALLSLELDAAAPEEEALRTELGDVDGAALALRALAESARATARTPAIELDELVDRAVAALRAERGFLVLRADRDPSRVRELGTERATAAEGEEVHLVAARAFDRSDLRGAVPERLSSAVLERVLERGQPLHSLDAARDARLSATASTDELGLRSLLAVPIRAGAEVVGVLQVDHRMQSGAFEASDVELLGAFAALVELLLVRAADERRTVEARGRVRELAARLDAVGHDLGDDDTLAVAEPARTREYPTIVGRSLAMREVFDRLDRIVDCELPVYVHGESGTGKELVARAIHEHGSRKGTAFVSENCAALPDSLLESELFGHAKGAFTGADRSKKGLLEQADGGTLFLDEIGDMSPEMQKKLLRVLQEGELRPVGSSQRVKVDVRLVSASHRDLERLVSEGAFREDLYYRINVLELRLPPLRERPEDVPLLARALLERAAHQMHRPTPALAPAALERLCRHGWPGNVRELENEMRRAVVLGSEIVRAEDLSTGIGVAIADEAPAPSAKGFRGDLPAVLADFERRAIEAALARHDGNKSRAADDLGLSRFALQRKLDKYAEQDGSTEDPGS</sequence>
<dbReference type="InterPro" id="IPR002078">
    <property type="entry name" value="Sigma_54_int"/>
</dbReference>
<dbReference type="SUPFAM" id="SSF55781">
    <property type="entry name" value="GAF domain-like"/>
    <property type="match status" value="1"/>
</dbReference>
<dbReference type="SUPFAM" id="SSF46689">
    <property type="entry name" value="Homeodomain-like"/>
    <property type="match status" value="1"/>
</dbReference>
<dbReference type="Gene3D" id="1.10.10.60">
    <property type="entry name" value="Homeodomain-like"/>
    <property type="match status" value="1"/>
</dbReference>
<dbReference type="InterPro" id="IPR029016">
    <property type="entry name" value="GAF-like_dom_sf"/>
</dbReference>
<dbReference type="PROSITE" id="PS50006">
    <property type="entry name" value="FHA_DOMAIN"/>
    <property type="match status" value="1"/>
</dbReference>
<dbReference type="PROSITE" id="PS50045">
    <property type="entry name" value="SIGMA54_INTERACT_4"/>
    <property type="match status" value="1"/>
</dbReference>
<gene>
    <name evidence="8" type="primary">zraR_7</name>
    <name evidence="8" type="ORF">Pla163_30110</name>
</gene>
<dbReference type="AlphaFoldDB" id="A0A518D336"/>
<dbReference type="FunFam" id="3.40.50.300:FF:000006">
    <property type="entry name" value="DNA-binding transcriptional regulator NtrC"/>
    <property type="match status" value="1"/>
</dbReference>
<dbReference type="PANTHER" id="PTHR32071">
    <property type="entry name" value="TRANSCRIPTIONAL REGULATORY PROTEIN"/>
    <property type="match status" value="1"/>
</dbReference>
<dbReference type="EMBL" id="CP036290">
    <property type="protein sequence ID" value="QDU85865.1"/>
    <property type="molecule type" value="Genomic_DNA"/>
</dbReference>
<dbReference type="InterPro" id="IPR027417">
    <property type="entry name" value="P-loop_NTPase"/>
</dbReference>
<evidence type="ECO:0000259" key="6">
    <source>
        <dbReference type="PROSITE" id="PS50006"/>
    </source>
</evidence>
<evidence type="ECO:0000256" key="4">
    <source>
        <dbReference type="ARBA" id="ARBA00023125"/>
    </source>
</evidence>
<dbReference type="PROSITE" id="PS00688">
    <property type="entry name" value="SIGMA54_INTERACT_3"/>
    <property type="match status" value="1"/>
</dbReference>
<dbReference type="Gene3D" id="3.30.450.40">
    <property type="match status" value="1"/>
</dbReference>
<organism evidence="8 9">
    <name type="scientific">Rohdeia mirabilis</name>
    <dbReference type="NCBI Taxonomy" id="2528008"/>
    <lineage>
        <taxon>Bacteria</taxon>
        <taxon>Pseudomonadati</taxon>
        <taxon>Planctomycetota</taxon>
        <taxon>Planctomycetia</taxon>
        <taxon>Planctomycetia incertae sedis</taxon>
        <taxon>Rohdeia</taxon>
    </lineage>
</organism>
<feature type="domain" description="Sigma-54 factor interaction" evidence="7">
    <location>
        <begin position="335"/>
        <end position="564"/>
    </location>
</feature>
<dbReference type="InterPro" id="IPR009057">
    <property type="entry name" value="Homeodomain-like_sf"/>
</dbReference>
<protein>
    <submittedName>
        <fullName evidence="8">Transcriptional regulatory protein ZraR</fullName>
    </submittedName>
</protein>
<dbReference type="InterPro" id="IPR000253">
    <property type="entry name" value="FHA_dom"/>
</dbReference>
<dbReference type="PROSITE" id="PS00676">
    <property type="entry name" value="SIGMA54_INTERACT_2"/>
    <property type="match status" value="1"/>
</dbReference>
<evidence type="ECO:0000256" key="5">
    <source>
        <dbReference type="ARBA" id="ARBA00023163"/>
    </source>
</evidence>
<keyword evidence="3" id="KW-0805">Transcription regulation</keyword>
<dbReference type="InterPro" id="IPR025662">
    <property type="entry name" value="Sigma_54_int_dom_ATP-bd_1"/>
</dbReference>
<dbReference type="GO" id="GO:0005524">
    <property type="term" value="F:ATP binding"/>
    <property type="evidence" value="ECO:0007669"/>
    <property type="project" value="UniProtKB-KW"/>
</dbReference>
<evidence type="ECO:0000313" key="9">
    <source>
        <dbReference type="Proteomes" id="UP000319342"/>
    </source>
</evidence>
<dbReference type="InterPro" id="IPR058031">
    <property type="entry name" value="AAA_lid_NorR"/>
</dbReference>
<dbReference type="InterPro" id="IPR008984">
    <property type="entry name" value="SMAD_FHA_dom_sf"/>
</dbReference>
<dbReference type="Pfam" id="PF00498">
    <property type="entry name" value="FHA"/>
    <property type="match status" value="1"/>
</dbReference>
<dbReference type="PROSITE" id="PS00675">
    <property type="entry name" value="SIGMA54_INTERACT_1"/>
    <property type="match status" value="1"/>
</dbReference>
<dbReference type="Pfam" id="PF01590">
    <property type="entry name" value="GAF"/>
    <property type="match status" value="1"/>
</dbReference>
<dbReference type="GO" id="GO:0006355">
    <property type="term" value="P:regulation of DNA-templated transcription"/>
    <property type="evidence" value="ECO:0007669"/>
    <property type="project" value="InterPro"/>
</dbReference>
<keyword evidence="9" id="KW-1185">Reference proteome</keyword>
<evidence type="ECO:0000259" key="7">
    <source>
        <dbReference type="PROSITE" id="PS50045"/>
    </source>
</evidence>
<keyword evidence="4" id="KW-0238">DNA-binding</keyword>
<dbReference type="SMART" id="SM00065">
    <property type="entry name" value="GAF"/>
    <property type="match status" value="1"/>
</dbReference>
<dbReference type="SMART" id="SM00382">
    <property type="entry name" value="AAA"/>
    <property type="match status" value="1"/>
</dbReference>
<dbReference type="CDD" id="cd00060">
    <property type="entry name" value="FHA"/>
    <property type="match status" value="1"/>
</dbReference>
<dbReference type="RefSeq" id="WP_419185969.1">
    <property type="nucleotide sequence ID" value="NZ_CP036290.1"/>
</dbReference>
<keyword evidence="2" id="KW-0067">ATP-binding</keyword>
<evidence type="ECO:0000256" key="2">
    <source>
        <dbReference type="ARBA" id="ARBA00022840"/>
    </source>
</evidence>
<dbReference type="GO" id="GO:0043565">
    <property type="term" value="F:sequence-specific DNA binding"/>
    <property type="evidence" value="ECO:0007669"/>
    <property type="project" value="InterPro"/>
</dbReference>
<dbReference type="PANTHER" id="PTHR32071:SF57">
    <property type="entry name" value="C4-DICARBOXYLATE TRANSPORT TRANSCRIPTIONAL REGULATORY PROTEIN DCTD"/>
    <property type="match status" value="1"/>
</dbReference>
<evidence type="ECO:0000256" key="3">
    <source>
        <dbReference type="ARBA" id="ARBA00023015"/>
    </source>
</evidence>
<dbReference type="CDD" id="cd00009">
    <property type="entry name" value="AAA"/>
    <property type="match status" value="1"/>
</dbReference>
<keyword evidence="5" id="KW-0804">Transcription</keyword>
<dbReference type="InterPro" id="IPR025943">
    <property type="entry name" value="Sigma_54_int_dom_ATP-bd_2"/>
</dbReference>
<dbReference type="InterPro" id="IPR003018">
    <property type="entry name" value="GAF"/>
</dbReference>
<dbReference type="SMART" id="SM00240">
    <property type="entry name" value="FHA"/>
    <property type="match status" value="1"/>
</dbReference>
<dbReference type="SUPFAM" id="SSF49879">
    <property type="entry name" value="SMAD/FHA domain"/>
    <property type="match status" value="1"/>
</dbReference>
<evidence type="ECO:0000256" key="1">
    <source>
        <dbReference type="ARBA" id="ARBA00022741"/>
    </source>
</evidence>
<dbReference type="Gene3D" id="3.40.50.300">
    <property type="entry name" value="P-loop containing nucleotide triphosphate hydrolases"/>
    <property type="match status" value="1"/>
</dbReference>
<keyword evidence="1" id="KW-0547">Nucleotide-binding</keyword>
<dbReference type="InterPro" id="IPR003593">
    <property type="entry name" value="AAA+_ATPase"/>
</dbReference>
<evidence type="ECO:0000313" key="8">
    <source>
        <dbReference type="EMBL" id="QDU85865.1"/>
    </source>
</evidence>
<accession>A0A518D336</accession>
<dbReference type="SUPFAM" id="SSF52540">
    <property type="entry name" value="P-loop containing nucleoside triphosphate hydrolases"/>
    <property type="match status" value="1"/>
</dbReference>
<dbReference type="Pfam" id="PF25601">
    <property type="entry name" value="AAA_lid_14"/>
    <property type="match status" value="1"/>
</dbReference>
<dbReference type="Pfam" id="PF02954">
    <property type="entry name" value="HTH_8"/>
    <property type="match status" value="1"/>
</dbReference>
<dbReference type="InterPro" id="IPR025944">
    <property type="entry name" value="Sigma_54_int_dom_CS"/>
</dbReference>
<dbReference type="Gene3D" id="2.60.200.20">
    <property type="match status" value="1"/>
</dbReference>
<dbReference type="PRINTS" id="PR01590">
    <property type="entry name" value="HTHFIS"/>
</dbReference>
<name>A0A518D336_9BACT</name>
<dbReference type="Proteomes" id="UP000319342">
    <property type="component" value="Chromosome"/>
</dbReference>
<dbReference type="Pfam" id="PF00158">
    <property type="entry name" value="Sigma54_activat"/>
    <property type="match status" value="1"/>
</dbReference>
<reference evidence="8 9" key="1">
    <citation type="submission" date="2019-02" db="EMBL/GenBank/DDBJ databases">
        <title>Deep-cultivation of Planctomycetes and their phenomic and genomic characterization uncovers novel biology.</title>
        <authorList>
            <person name="Wiegand S."/>
            <person name="Jogler M."/>
            <person name="Boedeker C."/>
            <person name="Pinto D."/>
            <person name="Vollmers J."/>
            <person name="Rivas-Marin E."/>
            <person name="Kohn T."/>
            <person name="Peeters S.H."/>
            <person name="Heuer A."/>
            <person name="Rast P."/>
            <person name="Oberbeckmann S."/>
            <person name="Bunk B."/>
            <person name="Jeske O."/>
            <person name="Meyerdierks A."/>
            <person name="Storesund J.E."/>
            <person name="Kallscheuer N."/>
            <person name="Luecker S."/>
            <person name="Lage O.M."/>
            <person name="Pohl T."/>
            <person name="Merkel B.J."/>
            <person name="Hornburger P."/>
            <person name="Mueller R.-W."/>
            <person name="Bruemmer F."/>
            <person name="Labrenz M."/>
            <person name="Spormann A.M."/>
            <person name="Op den Camp H."/>
            <person name="Overmann J."/>
            <person name="Amann R."/>
            <person name="Jetten M.S.M."/>
            <person name="Mascher T."/>
            <person name="Medema M.H."/>
            <person name="Devos D.P."/>
            <person name="Kaster A.-K."/>
            <person name="Ovreas L."/>
            <person name="Rohde M."/>
            <person name="Galperin M.Y."/>
            <person name="Jogler C."/>
        </authorList>
    </citation>
    <scope>NUCLEOTIDE SEQUENCE [LARGE SCALE GENOMIC DNA]</scope>
    <source>
        <strain evidence="8 9">Pla163</strain>
    </source>
</reference>
<proteinExistence type="predicted"/>
<dbReference type="Gene3D" id="1.10.8.60">
    <property type="match status" value="1"/>
</dbReference>
<feature type="domain" description="FHA" evidence="6">
    <location>
        <begin position="21"/>
        <end position="70"/>
    </location>
</feature>
<dbReference type="InterPro" id="IPR002197">
    <property type="entry name" value="HTH_Fis"/>
</dbReference>